<dbReference type="SMART" id="SM00267">
    <property type="entry name" value="GGDEF"/>
    <property type="match status" value="1"/>
</dbReference>
<keyword evidence="7" id="KW-1185">Reference proteome</keyword>
<name>A0A4R3UYI1_ROSSA</name>
<gene>
    <name evidence="6" type="ORF">EV671_101181</name>
</gene>
<evidence type="ECO:0000259" key="5">
    <source>
        <dbReference type="PROSITE" id="PS50887"/>
    </source>
</evidence>
<keyword evidence="4" id="KW-1133">Transmembrane helix</keyword>
<feature type="transmembrane region" description="Helical" evidence="4">
    <location>
        <begin position="130"/>
        <end position="149"/>
    </location>
</feature>
<keyword evidence="3" id="KW-0175">Coiled coil</keyword>
<dbReference type="EMBL" id="SMBU01000011">
    <property type="protein sequence ID" value="TCU97406.1"/>
    <property type="molecule type" value="Genomic_DNA"/>
</dbReference>
<dbReference type="PANTHER" id="PTHR45138">
    <property type="entry name" value="REGULATORY COMPONENTS OF SENSORY TRANSDUCTION SYSTEM"/>
    <property type="match status" value="1"/>
</dbReference>
<keyword evidence="4" id="KW-0472">Membrane</keyword>
<comment type="catalytic activity">
    <reaction evidence="2">
        <text>2 GTP = 3',3'-c-di-GMP + 2 diphosphate</text>
        <dbReference type="Rhea" id="RHEA:24898"/>
        <dbReference type="ChEBI" id="CHEBI:33019"/>
        <dbReference type="ChEBI" id="CHEBI:37565"/>
        <dbReference type="ChEBI" id="CHEBI:58805"/>
        <dbReference type="EC" id="2.7.7.65"/>
    </reaction>
</comment>
<feature type="coiled-coil region" evidence="3">
    <location>
        <begin position="173"/>
        <end position="207"/>
    </location>
</feature>
<feature type="transmembrane region" description="Helical" evidence="4">
    <location>
        <begin position="51"/>
        <end position="69"/>
    </location>
</feature>
<reference evidence="6 7" key="1">
    <citation type="submission" date="2019-03" db="EMBL/GenBank/DDBJ databases">
        <title>Genomic Encyclopedia of Type Strains, Phase IV (KMG-IV): sequencing the most valuable type-strain genomes for metagenomic binning, comparative biology and taxonomic classification.</title>
        <authorList>
            <person name="Goeker M."/>
        </authorList>
    </citation>
    <scope>NUCLEOTIDE SEQUENCE [LARGE SCALE GENOMIC DNA]</scope>
    <source>
        <strain evidence="6 7">DSM 654</strain>
    </source>
</reference>
<keyword evidence="4" id="KW-0812">Transmembrane</keyword>
<proteinExistence type="predicted"/>
<evidence type="ECO:0000256" key="4">
    <source>
        <dbReference type="SAM" id="Phobius"/>
    </source>
</evidence>
<dbReference type="Pfam" id="PF00990">
    <property type="entry name" value="GGDEF"/>
    <property type="match status" value="1"/>
</dbReference>
<dbReference type="EC" id="2.7.7.65" evidence="1"/>
<dbReference type="InterPro" id="IPR050469">
    <property type="entry name" value="Diguanylate_Cyclase"/>
</dbReference>
<dbReference type="PANTHER" id="PTHR45138:SF9">
    <property type="entry name" value="DIGUANYLATE CYCLASE DGCM-RELATED"/>
    <property type="match status" value="1"/>
</dbReference>
<sequence>MHRLLDLWLGIEPAQRLRLRQTSLAMALMGLCAPLLHYAVSVAHDPRGPLLWAWTAASLGGMALVYAAIRSGWSRRFADPSLTSLQIAFAITSGAAGYALAGPMRGAVFPVLTLVLMFGMFQLRARSAYALSLFALTLFGLAMAAMAWLRPAVYVPAVEFGHFLMLACMLPAVAVLTARLSRIRHRLSQQREELARALAQLQAIATRDELTGLPNRRQMQALMDQELLRSRRHGHDFCIALLDLDHFKRVNDLHGHAAGDAVLRAFAQAGQAALRATDVLARWGGEEFIVLMPDTAMPPALAGMQRLRQQVAALRVDVGGGEAVAITVSIGLTGHHPGDTLAQTLQRADQLLYQAKHQGRDRIGTEASADIDGLA</sequence>
<evidence type="ECO:0000256" key="3">
    <source>
        <dbReference type="SAM" id="Coils"/>
    </source>
</evidence>
<organism evidence="6 7">
    <name type="scientific">Roseateles saccharophilus</name>
    <name type="common">Pseudomonas saccharophila</name>
    <dbReference type="NCBI Taxonomy" id="304"/>
    <lineage>
        <taxon>Bacteria</taxon>
        <taxon>Pseudomonadati</taxon>
        <taxon>Pseudomonadota</taxon>
        <taxon>Betaproteobacteria</taxon>
        <taxon>Burkholderiales</taxon>
        <taxon>Sphaerotilaceae</taxon>
        <taxon>Roseateles</taxon>
    </lineage>
</organism>
<dbReference type="PROSITE" id="PS50887">
    <property type="entry name" value="GGDEF"/>
    <property type="match status" value="1"/>
</dbReference>
<feature type="transmembrane region" description="Helical" evidence="4">
    <location>
        <begin position="107"/>
        <end position="123"/>
    </location>
</feature>
<dbReference type="InterPro" id="IPR043128">
    <property type="entry name" value="Rev_trsase/Diguanyl_cyclase"/>
</dbReference>
<evidence type="ECO:0000256" key="1">
    <source>
        <dbReference type="ARBA" id="ARBA00012528"/>
    </source>
</evidence>
<dbReference type="CDD" id="cd01949">
    <property type="entry name" value="GGDEF"/>
    <property type="match status" value="1"/>
</dbReference>
<dbReference type="GO" id="GO:0052621">
    <property type="term" value="F:diguanylate cyclase activity"/>
    <property type="evidence" value="ECO:0007669"/>
    <property type="project" value="UniProtKB-EC"/>
</dbReference>
<accession>A0A4R3UYI1</accession>
<dbReference type="Proteomes" id="UP000295110">
    <property type="component" value="Unassembled WGS sequence"/>
</dbReference>
<protein>
    <recommendedName>
        <fullName evidence="1">diguanylate cyclase</fullName>
        <ecNumber evidence="1">2.7.7.65</ecNumber>
    </recommendedName>
</protein>
<feature type="transmembrane region" description="Helical" evidence="4">
    <location>
        <begin position="21"/>
        <end position="39"/>
    </location>
</feature>
<evidence type="ECO:0000256" key="2">
    <source>
        <dbReference type="ARBA" id="ARBA00034247"/>
    </source>
</evidence>
<feature type="transmembrane region" description="Helical" evidence="4">
    <location>
        <begin position="81"/>
        <end position="101"/>
    </location>
</feature>
<comment type="caution">
    <text evidence="6">The sequence shown here is derived from an EMBL/GenBank/DDBJ whole genome shotgun (WGS) entry which is preliminary data.</text>
</comment>
<dbReference type="FunFam" id="3.30.70.270:FF:000001">
    <property type="entry name" value="Diguanylate cyclase domain protein"/>
    <property type="match status" value="1"/>
</dbReference>
<dbReference type="Gene3D" id="3.30.70.270">
    <property type="match status" value="1"/>
</dbReference>
<dbReference type="InterPro" id="IPR000160">
    <property type="entry name" value="GGDEF_dom"/>
</dbReference>
<evidence type="ECO:0000313" key="6">
    <source>
        <dbReference type="EMBL" id="TCU97406.1"/>
    </source>
</evidence>
<dbReference type="SUPFAM" id="SSF55073">
    <property type="entry name" value="Nucleotide cyclase"/>
    <property type="match status" value="1"/>
</dbReference>
<dbReference type="NCBIfam" id="TIGR00254">
    <property type="entry name" value="GGDEF"/>
    <property type="match status" value="1"/>
</dbReference>
<dbReference type="RefSeq" id="WP_165917535.1">
    <property type="nucleotide sequence ID" value="NZ_CBCSGL010000053.1"/>
</dbReference>
<dbReference type="AlphaFoldDB" id="A0A4R3UYI1"/>
<evidence type="ECO:0000313" key="7">
    <source>
        <dbReference type="Proteomes" id="UP000295110"/>
    </source>
</evidence>
<feature type="domain" description="GGDEF" evidence="5">
    <location>
        <begin position="235"/>
        <end position="368"/>
    </location>
</feature>
<dbReference type="InterPro" id="IPR029787">
    <property type="entry name" value="Nucleotide_cyclase"/>
</dbReference>
<feature type="transmembrane region" description="Helical" evidence="4">
    <location>
        <begin position="161"/>
        <end position="181"/>
    </location>
</feature>